<dbReference type="SUPFAM" id="SSF74788">
    <property type="entry name" value="Cullin repeat-like"/>
    <property type="match status" value="1"/>
</dbReference>
<dbReference type="EMBL" id="QUTH01005798">
    <property type="protein sequence ID" value="RHZ08800.1"/>
    <property type="molecule type" value="Genomic_DNA"/>
</dbReference>
<dbReference type="InterPro" id="IPR016159">
    <property type="entry name" value="Cullin_repeat-like_dom_sf"/>
</dbReference>
<evidence type="ECO:0000313" key="2">
    <source>
        <dbReference type="EMBL" id="RHZ08800.1"/>
    </source>
</evidence>
<name>A0A3R7BEH1_APHAT</name>
<evidence type="ECO:0008006" key="4">
    <source>
        <dbReference type="Google" id="ProtNLM"/>
    </source>
</evidence>
<comment type="caution">
    <text evidence="2">The sequence shown here is derived from an EMBL/GenBank/DDBJ whole genome shotgun (WGS) entry which is preliminary data.</text>
</comment>
<dbReference type="AlphaFoldDB" id="A0A3R7BEH1"/>
<accession>A0A3R7BEH1</accession>
<dbReference type="VEuPathDB" id="FungiDB:H257_00030"/>
<evidence type="ECO:0000313" key="3">
    <source>
        <dbReference type="Proteomes" id="UP000285430"/>
    </source>
</evidence>
<dbReference type="Gene3D" id="1.20.1280.170">
    <property type="entry name" value="Exocyst complex component Exo70"/>
    <property type="match status" value="2"/>
</dbReference>
<dbReference type="Proteomes" id="UP000285430">
    <property type="component" value="Unassembled WGS sequence"/>
</dbReference>
<evidence type="ECO:0000256" key="1">
    <source>
        <dbReference type="SAM" id="MobiDB-lite"/>
    </source>
</evidence>
<gene>
    <name evidence="2" type="ORF">DYB37_002892</name>
</gene>
<proteinExistence type="predicted"/>
<reference evidence="2 3" key="1">
    <citation type="submission" date="2018-08" db="EMBL/GenBank/DDBJ databases">
        <title>Aphanomyces genome sequencing and annotation.</title>
        <authorList>
            <person name="Minardi D."/>
            <person name="Oidtmann B."/>
            <person name="Van Der Giezen M."/>
            <person name="Studholme D.J."/>
        </authorList>
    </citation>
    <scope>NUCLEOTIDE SEQUENCE [LARGE SCALE GENOMIC DNA]</scope>
    <source>
        <strain evidence="2 3">Da</strain>
    </source>
</reference>
<sequence>MFTSLSWSECLGDIVSGSIGRHELRLSSTRSMAEAASTTLTAFATPEHTRLGCGTENSVRGSGSRRPRPLELLTQLSTVNSVLTGFKCGLDRLEGQMMPIYNLTEKLRETQKNIDLSVHELRAVNETFATATEVRHRRPCRRHKSVQVAPTLHQGAKYDQAEYFKAMHRLLESISFMESHRGYEGCGKALEQARHVLNQAQVKCKSDIVNDIGLFCRYAMTSPVSSDTDDNDPSIDQGKAQQEPVVTASQPSDADVAKVNALVQCLLDTGLVPRQLLVEYGEKRLKHIKDFFKDANAATPPADISTAQHMKESIGRYLDMVVYVIRPPLRLREHPGVETADPWKLVGIVAKMEEELAVAAKSTLSHFKSDIGDALMQDKQPGRFRDGNVHPVSSNVRHSIVMKLIESLKASNVIKGGREDLRTLFTLNNVVYISQSLKQLGQDLHTPAQAVVTAALQQTIQPKVAALGDKAIQDFMHLRYSVVHFSKKHMDKYVKYTPANVDAMLHELFQGLHHPSTSSHASSS</sequence>
<feature type="region of interest" description="Disordered" evidence="1">
    <location>
        <begin position="224"/>
        <end position="251"/>
    </location>
</feature>
<organism evidence="2 3">
    <name type="scientific">Aphanomyces astaci</name>
    <name type="common">Crayfish plague agent</name>
    <dbReference type="NCBI Taxonomy" id="112090"/>
    <lineage>
        <taxon>Eukaryota</taxon>
        <taxon>Sar</taxon>
        <taxon>Stramenopiles</taxon>
        <taxon>Oomycota</taxon>
        <taxon>Saprolegniomycetes</taxon>
        <taxon>Saprolegniales</taxon>
        <taxon>Verrucalvaceae</taxon>
        <taxon>Aphanomyces</taxon>
    </lineage>
</organism>
<protein>
    <recommendedName>
        <fullName evidence="4">Exocyst subunit Exo70 family protein</fullName>
    </recommendedName>
</protein>